<gene>
    <name evidence="1" type="ORF">V5F32_00965</name>
</gene>
<sequence length="110" mass="10876">MMGRLLPFLPTRRRLKAAAAGAPAALPLPSGDVAGAEASPSARAPAGGDVLPRALPRDLPTAQVIPLPLRPDLVDAAGALAIAGAALALAAALFPARLSLAAAGAAFDQW</sequence>
<protein>
    <submittedName>
        <fullName evidence="1">Uncharacterized protein</fullName>
    </submittedName>
</protein>
<organism evidence="1 2">
    <name type="scientific">Xanthobacter oligotrophicus</name>
    <dbReference type="NCBI Taxonomy" id="2607286"/>
    <lineage>
        <taxon>Bacteria</taxon>
        <taxon>Pseudomonadati</taxon>
        <taxon>Pseudomonadota</taxon>
        <taxon>Alphaproteobacteria</taxon>
        <taxon>Hyphomicrobiales</taxon>
        <taxon>Xanthobacteraceae</taxon>
        <taxon>Xanthobacter</taxon>
    </lineage>
</organism>
<comment type="caution">
    <text evidence="1">The sequence shown here is derived from an EMBL/GenBank/DDBJ whole genome shotgun (WGS) entry which is preliminary data.</text>
</comment>
<name>A0ABW6ZSJ5_9HYPH</name>
<evidence type="ECO:0000313" key="1">
    <source>
        <dbReference type="EMBL" id="MFG1370728.1"/>
    </source>
</evidence>
<evidence type="ECO:0000313" key="2">
    <source>
        <dbReference type="Proteomes" id="UP001604002"/>
    </source>
</evidence>
<dbReference type="EMBL" id="JBAFVH010000001">
    <property type="protein sequence ID" value="MFG1370728.1"/>
    <property type="molecule type" value="Genomic_DNA"/>
</dbReference>
<keyword evidence="2" id="KW-1185">Reference proteome</keyword>
<proteinExistence type="predicted"/>
<reference evidence="1 2" key="1">
    <citation type="submission" date="2024-02" db="EMBL/GenBank/DDBJ databases">
        <title>Expansion and revision of Xanthobacter and proposal of Roseixanthobacter gen. nov.</title>
        <authorList>
            <person name="Soltysiak M.P.M."/>
            <person name="Jalihal A."/>
            <person name="Ory A."/>
            <person name="Chrisophersen C."/>
            <person name="Lee A.D."/>
            <person name="Boulton J."/>
            <person name="Springer M."/>
        </authorList>
    </citation>
    <scope>NUCLEOTIDE SEQUENCE [LARGE SCALE GENOMIC DNA]</scope>
    <source>
        <strain evidence="1 2">23A</strain>
    </source>
</reference>
<accession>A0ABW6ZSJ5</accession>
<dbReference type="InterPro" id="IPR006311">
    <property type="entry name" value="TAT_signal"/>
</dbReference>
<dbReference type="PROSITE" id="PS51318">
    <property type="entry name" value="TAT"/>
    <property type="match status" value="1"/>
</dbReference>
<dbReference type="Proteomes" id="UP001604002">
    <property type="component" value="Unassembled WGS sequence"/>
</dbReference>
<dbReference type="RefSeq" id="WP_393990816.1">
    <property type="nucleotide sequence ID" value="NZ_JBAFVH010000001.1"/>
</dbReference>